<dbReference type="NCBIfam" id="TIGR00254">
    <property type="entry name" value="GGDEF"/>
    <property type="match status" value="1"/>
</dbReference>
<dbReference type="Gene3D" id="3.30.450.20">
    <property type="entry name" value="PAS domain"/>
    <property type="match status" value="1"/>
</dbReference>
<dbReference type="CDD" id="cd01949">
    <property type="entry name" value="GGDEF"/>
    <property type="match status" value="1"/>
</dbReference>
<dbReference type="CDD" id="cd01948">
    <property type="entry name" value="EAL"/>
    <property type="match status" value="1"/>
</dbReference>
<dbReference type="InterPro" id="IPR043128">
    <property type="entry name" value="Rev_trsase/Diguanyl_cyclase"/>
</dbReference>
<dbReference type="InterPro" id="IPR052155">
    <property type="entry name" value="Biofilm_reg_signaling"/>
</dbReference>
<dbReference type="InterPro" id="IPR001633">
    <property type="entry name" value="EAL_dom"/>
</dbReference>
<dbReference type="Pfam" id="PF00563">
    <property type="entry name" value="EAL"/>
    <property type="match status" value="1"/>
</dbReference>
<dbReference type="PANTHER" id="PTHR44757:SF2">
    <property type="entry name" value="BIOFILM ARCHITECTURE MAINTENANCE PROTEIN MBAA"/>
    <property type="match status" value="1"/>
</dbReference>
<keyword evidence="1" id="KW-0812">Transmembrane</keyword>
<dbReference type="AlphaFoldDB" id="A0A291N0K3"/>
<dbReference type="InterPro" id="IPR035919">
    <property type="entry name" value="EAL_sf"/>
</dbReference>
<sequence>MLSTLIKSFSRSTPSLAGAQYRAYSRQMPMMYPILLSSTWIVAYVHTDIAPLWLTVAIPSLFTAACVLRMLHWLKAYETIPSPEEAAKAFRATMLLAPIIASSFTVWSFLLFSYGTPYTKSYLAFYMANTVVVCIFCLMHVREAALIVTLIVNGAFIGFFAWAGQPTFLAMALNTALVSIGMLVVLSINYDDFARRIAAEADASAKQTEQARLMRMIDDMPVAVMTADPIDFKITYLNDASRKLLRRIEHLLPIDAEAMIGASIDIFHLVPDRQRRLLSDPTRLPHRIRINLGNEVLDLNASAIHADDGNYLGPMLTWAIVTSEVEAENKIRYLAHHDALTGLANRVTLNDALLKLTSDALTPGALLLIDLDGFKVINDTLGHKFGDELLVAVAKRLSELCESHSAVIARQGGDEFAIVLTNVSTSQCDTITSDILTRLSEPFVLERKRVAQIGASIGVALFPKHATSAEEVMVRADMALYVAKTAGKGGVRYFTTEMQDEFVAANRLENELRIALSSGKGLSIFYQPIIDLRHRKVVSREALARWYHDELGWVSPATFIVAAERSDLILKLGHHVLHEACREAMSWDGGETVAVNISASQMGRSELLSVVRSALDQSGLPPERLELEITETALLRNEAASVAELEQIRALGVRISLDDFGTGYSSLAHLRLFPFDKIKIDGSFVRDALDRADCASIVAAVIDLGNRLGVATVAEGVETLAHFNLMQDLGCHQVQGYLLGRPSASPYDDILNPDLVTSS</sequence>
<feature type="domain" description="EAL" evidence="2">
    <location>
        <begin position="505"/>
        <end position="756"/>
    </location>
</feature>
<gene>
    <name evidence="4" type="ORF">A6768_13280</name>
</gene>
<feature type="domain" description="GGDEF" evidence="3">
    <location>
        <begin position="362"/>
        <end position="496"/>
    </location>
</feature>
<organism evidence="4 5">
    <name type="scientific">Sphingobium yanoikuyae</name>
    <name type="common">Sphingomonas yanoikuyae</name>
    <dbReference type="NCBI Taxonomy" id="13690"/>
    <lineage>
        <taxon>Bacteria</taxon>
        <taxon>Pseudomonadati</taxon>
        <taxon>Pseudomonadota</taxon>
        <taxon>Alphaproteobacteria</taxon>
        <taxon>Sphingomonadales</taxon>
        <taxon>Sphingomonadaceae</taxon>
        <taxon>Sphingobium</taxon>
    </lineage>
</organism>
<evidence type="ECO:0000259" key="3">
    <source>
        <dbReference type="PROSITE" id="PS50887"/>
    </source>
</evidence>
<dbReference type="InterPro" id="IPR000160">
    <property type="entry name" value="GGDEF_dom"/>
</dbReference>
<feature type="transmembrane region" description="Helical" evidence="1">
    <location>
        <begin position="52"/>
        <end position="71"/>
    </location>
</feature>
<dbReference type="Gene3D" id="3.30.70.270">
    <property type="match status" value="1"/>
</dbReference>
<dbReference type="SMART" id="SM00267">
    <property type="entry name" value="GGDEF"/>
    <property type="match status" value="1"/>
</dbReference>
<dbReference type="SUPFAM" id="SSF141868">
    <property type="entry name" value="EAL domain-like"/>
    <property type="match status" value="1"/>
</dbReference>
<evidence type="ECO:0000313" key="4">
    <source>
        <dbReference type="EMBL" id="ATI80856.1"/>
    </source>
</evidence>
<protein>
    <submittedName>
        <fullName evidence="4">GGDEF-domain containing protein</fullName>
    </submittedName>
</protein>
<reference evidence="4 5" key="1">
    <citation type="submission" date="2017-10" db="EMBL/GenBank/DDBJ databases">
        <title>Sphingobium yanoikuyae S72.</title>
        <authorList>
            <person name="Sanchez E."/>
            <person name="Bustos P."/>
            <person name="Mendoza P."/>
            <person name="Guo X."/>
            <person name="Mendoza A."/>
        </authorList>
    </citation>
    <scope>NUCLEOTIDE SEQUENCE [LARGE SCALE GENOMIC DNA]</scope>
    <source>
        <strain evidence="4 5">S72</strain>
    </source>
</reference>
<dbReference type="EMBL" id="CP023741">
    <property type="protein sequence ID" value="ATI80856.1"/>
    <property type="molecule type" value="Genomic_DNA"/>
</dbReference>
<proteinExistence type="predicted"/>
<dbReference type="SUPFAM" id="SSF55073">
    <property type="entry name" value="Nucleotide cyclase"/>
    <property type="match status" value="1"/>
</dbReference>
<accession>A0A291N0K3</accession>
<dbReference type="PROSITE" id="PS50887">
    <property type="entry name" value="GGDEF"/>
    <property type="match status" value="1"/>
</dbReference>
<feature type="transmembrane region" description="Helical" evidence="1">
    <location>
        <begin position="168"/>
        <end position="188"/>
    </location>
</feature>
<dbReference type="SMART" id="SM00052">
    <property type="entry name" value="EAL"/>
    <property type="match status" value="1"/>
</dbReference>
<dbReference type="InterPro" id="IPR029787">
    <property type="entry name" value="Nucleotide_cyclase"/>
</dbReference>
<dbReference type="RefSeq" id="WP_097383978.1">
    <property type="nucleotide sequence ID" value="NZ_CP023741.1"/>
</dbReference>
<keyword evidence="1" id="KW-0472">Membrane</keyword>
<dbReference type="Gene3D" id="3.20.20.450">
    <property type="entry name" value="EAL domain"/>
    <property type="match status" value="1"/>
</dbReference>
<dbReference type="Pfam" id="PF00990">
    <property type="entry name" value="GGDEF"/>
    <property type="match status" value="1"/>
</dbReference>
<dbReference type="PROSITE" id="PS50883">
    <property type="entry name" value="EAL"/>
    <property type="match status" value="1"/>
</dbReference>
<name>A0A291N0K3_SPHYA</name>
<evidence type="ECO:0000259" key="2">
    <source>
        <dbReference type="PROSITE" id="PS50883"/>
    </source>
</evidence>
<evidence type="ECO:0000256" key="1">
    <source>
        <dbReference type="SAM" id="Phobius"/>
    </source>
</evidence>
<feature type="transmembrane region" description="Helical" evidence="1">
    <location>
        <begin position="92"/>
        <end position="115"/>
    </location>
</feature>
<feature type="transmembrane region" description="Helical" evidence="1">
    <location>
        <begin position="144"/>
        <end position="162"/>
    </location>
</feature>
<feature type="transmembrane region" description="Helical" evidence="1">
    <location>
        <begin position="30"/>
        <end position="46"/>
    </location>
</feature>
<dbReference type="PANTHER" id="PTHR44757">
    <property type="entry name" value="DIGUANYLATE CYCLASE DGCP"/>
    <property type="match status" value="1"/>
</dbReference>
<keyword evidence="1" id="KW-1133">Transmembrane helix</keyword>
<dbReference type="KEGG" id="sya:A6768_13280"/>
<dbReference type="Proteomes" id="UP000219422">
    <property type="component" value="Chromosome"/>
</dbReference>
<dbReference type="GeneID" id="57777803"/>
<evidence type="ECO:0000313" key="5">
    <source>
        <dbReference type="Proteomes" id="UP000219422"/>
    </source>
</evidence>
<feature type="transmembrane region" description="Helical" evidence="1">
    <location>
        <begin position="121"/>
        <end position="139"/>
    </location>
</feature>